<dbReference type="EMBL" id="CCKQ01018209">
    <property type="protein sequence ID" value="CDW90153.1"/>
    <property type="molecule type" value="Genomic_DNA"/>
</dbReference>
<sequence length="335" mass="38735">MKDKEIKNLMIVNSFQQPDKALPSININNPKTREQVQNLLGMISERQRLQQQQKIGINLIVNAQQINGGRSRKVLAPSLNNQLTLDNTTINDNQSVESNSASSNNMDRMMKIYNRYISPDKKAKSSFQTQNNSVIQASFLDITTAPDNKRMIEFLKKDVGPINALKVKKSRNFNNQISFKTQQQVQSLQDRHRSLGQHFAPLEKDTNMNQILRKYFTNENNPIKHSNFIYFDNSTSTNHKSEYQLPKTQFKQYISSKNQLRNELDSQMSTVSNNTLQIDINETQNRVINKLEQRNLNVMMKLVPKINNSRSNNDTQQINRSIQKNQFGNSSKQLQ</sequence>
<proteinExistence type="predicted"/>
<dbReference type="Proteomes" id="UP000039865">
    <property type="component" value="Unassembled WGS sequence"/>
</dbReference>
<evidence type="ECO:0000256" key="1">
    <source>
        <dbReference type="SAM" id="MobiDB-lite"/>
    </source>
</evidence>
<reference evidence="2 3" key="1">
    <citation type="submission" date="2014-06" db="EMBL/GenBank/DDBJ databases">
        <authorList>
            <person name="Swart Estienne"/>
        </authorList>
    </citation>
    <scope>NUCLEOTIDE SEQUENCE [LARGE SCALE GENOMIC DNA]</scope>
    <source>
        <strain evidence="2 3">130c</strain>
    </source>
</reference>
<feature type="region of interest" description="Disordered" evidence="1">
    <location>
        <begin position="306"/>
        <end position="335"/>
    </location>
</feature>
<organism evidence="2 3">
    <name type="scientific">Stylonychia lemnae</name>
    <name type="common">Ciliate</name>
    <dbReference type="NCBI Taxonomy" id="5949"/>
    <lineage>
        <taxon>Eukaryota</taxon>
        <taxon>Sar</taxon>
        <taxon>Alveolata</taxon>
        <taxon>Ciliophora</taxon>
        <taxon>Intramacronucleata</taxon>
        <taxon>Spirotrichea</taxon>
        <taxon>Stichotrichia</taxon>
        <taxon>Sporadotrichida</taxon>
        <taxon>Oxytrichidae</taxon>
        <taxon>Stylonychinae</taxon>
        <taxon>Stylonychia</taxon>
    </lineage>
</organism>
<dbReference type="AlphaFoldDB" id="A0A078B9A7"/>
<accession>A0A078B9A7</accession>
<dbReference type="InParanoid" id="A0A078B9A7"/>
<evidence type="ECO:0000313" key="2">
    <source>
        <dbReference type="EMBL" id="CDW90153.1"/>
    </source>
</evidence>
<evidence type="ECO:0000313" key="3">
    <source>
        <dbReference type="Proteomes" id="UP000039865"/>
    </source>
</evidence>
<keyword evidence="3" id="KW-1185">Reference proteome</keyword>
<name>A0A078B9A7_STYLE</name>
<gene>
    <name evidence="2" type="primary">Contig19642.g20833</name>
    <name evidence="2" type="ORF">STYLEM_19294</name>
</gene>
<protein>
    <submittedName>
        <fullName evidence="2">Uncharacterized protein</fullName>
    </submittedName>
</protein>